<dbReference type="Pfam" id="PF24827">
    <property type="entry name" value="AstE_AspA_cat"/>
    <property type="match status" value="1"/>
</dbReference>
<sequence length="344" mass="37117">MPDQAWIEGMPEHLDFESDGLRRYWVQLDYVHDNRPQRLAWPLVVCRRGRGPSVLVTGGTHGDEFEGQIAATELIHRLDPVRVSGLLLIAPTLNRPACLAGARRSPIDDADLNRRFPGLAGEGPSAAIARFVTSALIGRADVAIDIHSGGEAMEFVLSSNLQGRPGSPDLAAGLPALMAFDAPYAIVFDEVKAEGAMPHRGTLEGAARELRKFAISSEIGGAGRVTPVSMQVARDGLRNLLHHFGVLKDPAARLAAQSRSRLLLLARPEHYLAAPVKGHFVPRCWLGDEVERGQPVADLYQLDSGTLARQEVRAPSSGILVAAARRGPVQPGEDLLYIAEPFSP</sequence>
<feature type="domain" description="Succinylglutamate desuccinylase/Aspartoacylase catalytic" evidence="5">
    <location>
        <begin position="51"/>
        <end position="243"/>
    </location>
</feature>
<protein>
    <submittedName>
        <fullName evidence="6">N-alpha-acetyl diaminobutyric acid deacetylase DoeB</fullName>
    </submittedName>
</protein>
<keyword evidence="3" id="KW-0378">Hydrolase</keyword>
<dbReference type="PANTHER" id="PTHR37326:SF1">
    <property type="entry name" value="BLL3975 PROTEIN"/>
    <property type="match status" value="1"/>
</dbReference>
<dbReference type="Proteomes" id="UP000326202">
    <property type="component" value="Chromosome"/>
</dbReference>
<evidence type="ECO:0000256" key="3">
    <source>
        <dbReference type="ARBA" id="ARBA00022801"/>
    </source>
</evidence>
<dbReference type="PIRSF" id="PIRSF039012">
    <property type="entry name" value="ASP"/>
    <property type="match status" value="1"/>
</dbReference>
<dbReference type="EMBL" id="CP042906">
    <property type="protein sequence ID" value="QEX19393.1"/>
    <property type="molecule type" value="Genomic_DNA"/>
</dbReference>
<dbReference type="SUPFAM" id="SSF53187">
    <property type="entry name" value="Zn-dependent exopeptidases"/>
    <property type="match status" value="1"/>
</dbReference>
<dbReference type="GO" id="GO:0046872">
    <property type="term" value="F:metal ion binding"/>
    <property type="evidence" value="ECO:0007669"/>
    <property type="project" value="UniProtKB-KW"/>
</dbReference>
<evidence type="ECO:0000259" key="5">
    <source>
        <dbReference type="Pfam" id="PF24827"/>
    </source>
</evidence>
<dbReference type="PANTHER" id="PTHR37326">
    <property type="entry name" value="BLL3975 PROTEIN"/>
    <property type="match status" value="1"/>
</dbReference>
<gene>
    <name evidence="6" type="ORF">FRZ44_47060</name>
</gene>
<dbReference type="GO" id="GO:0016811">
    <property type="term" value="F:hydrolase activity, acting on carbon-nitrogen (but not peptide) bonds, in linear amides"/>
    <property type="evidence" value="ECO:0007669"/>
    <property type="project" value="InterPro"/>
</dbReference>
<dbReference type="InterPro" id="IPR053138">
    <property type="entry name" value="N-alpha-Ac-DABA_deacetylase"/>
</dbReference>
<dbReference type="Gene3D" id="3.40.630.10">
    <property type="entry name" value="Zn peptidases"/>
    <property type="match status" value="1"/>
</dbReference>
<reference evidence="6 7" key="1">
    <citation type="submission" date="2019-08" db="EMBL/GenBank/DDBJ databases">
        <title>Hyperibacter terrae gen. nov., sp. nov. and Hyperibacter viscosus sp. nov., two new members in the family Rhodospirillaceae isolated from the rhizosphere of Hypericum perforatum.</title>
        <authorList>
            <person name="Noviana Z."/>
        </authorList>
    </citation>
    <scope>NUCLEOTIDE SEQUENCE [LARGE SCALE GENOMIC DNA]</scope>
    <source>
        <strain evidence="6 7">R5913</strain>
    </source>
</reference>
<dbReference type="RefSeq" id="WP_191908266.1">
    <property type="nucleotide sequence ID" value="NZ_CP042906.1"/>
</dbReference>
<organism evidence="6 7">
    <name type="scientific">Hypericibacter terrae</name>
    <dbReference type="NCBI Taxonomy" id="2602015"/>
    <lineage>
        <taxon>Bacteria</taxon>
        <taxon>Pseudomonadati</taxon>
        <taxon>Pseudomonadota</taxon>
        <taxon>Alphaproteobacteria</taxon>
        <taxon>Rhodospirillales</taxon>
        <taxon>Dongiaceae</taxon>
        <taxon>Hypericibacter</taxon>
    </lineage>
</organism>
<keyword evidence="2" id="KW-0479">Metal-binding</keyword>
<keyword evidence="4" id="KW-0862">Zinc</keyword>
<name>A0A5J6MPT2_9PROT</name>
<comment type="cofactor">
    <cofactor evidence="1">
        <name>Zn(2+)</name>
        <dbReference type="ChEBI" id="CHEBI:29105"/>
    </cofactor>
</comment>
<dbReference type="InterPro" id="IPR043795">
    <property type="entry name" value="N-alpha-Ac-DABA-like"/>
</dbReference>
<keyword evidence="7" id="KW-1185">Reference proteome</keyword>
<accession>A0A5J6MPT2</accession>
<evidence type="ECO:0000256" key="4">
    <source>
        <dbReference type="ARBA" id="ARBA00022833"/>
    </source>
</evidence>
<evidence type="ECO:0000313" key="7">
    <source>
        <dbReference type="Proteomes" id="UP000326202"/>
    </source>
</evidence>
<proteinExistence type="predicted"/>
<dbReference type="AlphaFoldDB" id="A0A5J6MPT2"/>
<evidence type="ECO:0000313" key="6">
    <source>
        <dbReference type="EMBL" id="QEX19393.1"/>
    </source>
</evidence>
<dbReference type="InterPro" id="IPR055438">
    <property type="entry name" value="AstE_AspA_cat"/>
</dbReference>
<evidence type="ECO:0000256" key="1">
    <source>
        <dbReference type="ARBA" id="ARBA00001947"/>
    </source>
</evidence>
<dbReference type="GO" id="GO:0016788">
    <property type="term" value="F:hydrolase activity, acting on ester bonds"/>
    <property type="evidence" value="ECO:0007669"/>
    <property type="project" value="InterPro"/>
</dbReference>
<dbReference type="KEGG" id="htq:FRZ44_47060"/>
<evidence type="ECO:0000256" key="2">
    <source>
        <dbReference type="ARBA" id="ARBA00022723"/>
    </source>
</evidence>